<name>J9EU97_WUCBA</name>
<organism evidence="1">
    <name type="scientific">Wuchereria bancrofti</name>
    <dbReference type="NCBI Taxonomy" id="6293"/>
    <lineage>
        <taxon>Eukaryota</taxon>
        <taxon>Metazoa</taxon>
        <taxon>Ecdysozoa</taxon>
        <taxon>Nematoda</taxon>
        <taxon>Chromadorea</taxon>
        <taxon>Rhabditida</taxon>
        <taxon>Spirurina</taxon>
        <taxon>Spiruromorpha</taxon>
        <taxon>Filarioidea</taxon>
        <taxon>Onchocercidae</taxon>
        <taxon>Wuchereria</taxon>
    </lineage>
</organism>
<protein>
    <submittedName>
        <fullName evidence="1">Uncharacterized protein</fullName>
    </submittedName>
</protein>
<accession>J9EU97</accession>
<dbReference type="EMBL" id="ADBV01000849">
    <property type="protein sequence ID" value="EJW86151.1"/>
    <property type="molecule type" value="Genomic_DNA"/>
</dbReference>
<evidence type="ECO:0000313" key="1">
    <source>
        <dbReference type="EMBL" id="EJW86151.1"/>
    </source>
</evidence>
<dbReference type="AlphaFoldDB" id="J9EU97"/>
<proteinExistence type="predicted"/>
<comment type="caution">
    <text evidence="1">The sequence shown here is derived from an EMBL/GenBank/DDBJ whole genome shotgun (WGS) entry which is preliminary data.</text>
</comment>
<gene>
    <name evidence="1" type="ORF">WUBG_02940</name>
</gene>
<feature type="non-terminal residue" evidence="1">
    <location>
        <position position="1"/>
    </location>
</feature>
<reference evidence="1" key="1">
    <citation type="submission" date="2012-08" db="EMBL/GenBank/DDBJ databases">
        <title>The Genome Sequence of Wuchereria bancrofti.</title>
        <authorList>
            <consortium name="The Broad Institute Genome Sequencing Platform"/>
            <consortium name="Broad Institute Genome Sequencing Center for Infectious Disease"/>
            <person name="Nutman T.B."/>
            <person name="Fink D.L."/>
            <person name="Russ C."/>
            <person name="Young S."/>
            <person name="Zeng Q."/>
            <person name="Koehrsen M."/>
            <person name="Alvarado L."/>
            <person name="Berlin A."/>
            <person name="Borenstein D."/>
            <person name="Chapman S.B."/>
            <person name="Chen Z."/>
            <person name="Engels R."/>
            <person name="Freedman E."/>
            <person name="Gellesch M."/>
            <person name="Goldberg J."/>
            <person name="Griggs A."/>
            <person name="Gujja S."/>
            <person name="Heilman E.R."/>
            <person name="Heiman D."/>
            <person name="Hepburn T."/>
            <person name="Howarth C."/>
            <person name="Jen D."/>
            <person name="Larson L."/>
            <person name="Lewis B."/>
            <person name="Mehta T."/>
            <person name="Park D."/>
            <person name="Pearson M."/>
            <person name="Richards J."/>
            <person name="Roberts A."/>
            <person name="Saif S."/>
            <person name="Shea T."/>
            <person name="Shenoy N."/>
            <person name="Sisk P."/>
            <person name="Stolte C."/>
            <person name="Sykes S."/>
            <person name="Walk T."/>
            <person name="White J."/>
            <person name="Yandava C."/>
            <person name="Haas B."/>
            <person name="Henn M.R."/>
            <person name="Nusbaum C."/>
            <person name="Birren B."/>
        </authorList>
    </citation>
    <scope>NUCLEOTIDE SEQUENCE</scope>
</reference>
<sequence length="94" mass="10753">TVRCGLFWVIDFTEFCNDCMKFDDVDYIVYFDDIVEVVVTAIETVLSVSDIVAVVEQISLIHERPSFLIVSSFALLPSYDSHPIVAYVFHSWIV</sequence>
<dbReference type="Proteomes" id="UP000004810">
    <property type="component" value="Unassembled WGS sequence"/>
</dbReference>